<dbReference type="EMBL" id="PCRP01000036">
    <property type="protein sequence ID" value="PIP23610.1"/>
    <property type="molecule type" value="Genomic_DNA"/>
</dbReference>
<name>A0A2G9YWM2_9BACT</name>
<evidence type="ECO:0000313" key="2">
    <source>
        <dbReference type="Proteomes" id="UP000230273"/>
    </source>
</evidence>
<reference evidence="1 2" key="1">
    <citation type="submission" date="2017-09" db="EMBL/GenBank/DDBJ databases">
        <title>Depth-based differentiation of microbial function through sediment-hosted aquifers and enrichment of novel symbionts in the deep terrestrial subsurface.</title>
        <authorList>
            <person name="Probst A.J."/>
            <person name="Ladd B."/>
            <person name="Jarett J.K."/>
            <person name="Geller-Mcgrath D.E."/>
            <person name="Sieber C.M."/>
            <person name="Emerson J.B."/>
            <person name="Anantharaman K."/>
            <person name="Thomas B.C."/>
            <person name="Malmstrom R."/>
            <person name="Stieglmeier M."/>
            <person name="Klingl A."/>
            <person name="Woyke T."/>
            <person name="Ryan C.M."/>
            <person name="Banfield J.F."/>
        </authorList>
    </citation>
    <scope>NUCLEOTIDE SEQUENCE [LARGE SCALE GENOMIC DNA]</scope>
    <source>
        <strain evidence="1">CG23_combo_of_CG06-09_8_20_14_all_38_19</strain>
    </source>
</reference>
<comment type="caution">
    <text evidence="1">The sequence shown here is derived from an EMBL/GenBank/DDBJ whole genome shotgun (WGS) entry which is preliminary data.</text>
</comment>
<proteinExistence type="predicted"/>
<evidence type="ECO:0000313" key="1">
    <source>
        <dbReference type="EMBL" id="PIP23610.1"/>
    </source>
</evidence>
<protein>
    <recommendedName>
        <fullName evidence="3">DUF3467 domain-containing protein</fullName>
    </recommendedName>
</protein>
<evidence type="ECO:0008006" key="3">
    <source>
        <dbReference type="Google" id="ProtNLM"/>
    </source>
</evidence>
<dbReference type="AlphaFoldDB" id="A0A2G9YWM2"/>
<dbReference type="InterPro" id="IPR021857">
    <property type="entry name" value="DUF3467"/>
</dbReference>
<sequence length="89" mass="10136">MDQQIQIKAKDDDLKGAYSNLMQILHTKEEFILDFFLVSPPTGVLNSRIIMSPGHLKRMIKALQENLEKYEGKFGKIQEAEAPEAKIGF</sequence>
<accession>A0A2G9YWM2</accession>
<organism evidence="1 2">
    <name type="scientific">Candidatus Nealsonbacteria bacterium CG23_combo_of_CG06-09_8_20_14_all_38_19</name>
    <dbReference type="NCBI Taxonomy" id="1974721"/>
    <lineage>
        <taxon>Bacteria</taxon>
        <taxon>Candidatus Nealsoniibacteriota</taxon>
    </lineage>
</organism>
<dbReference type="Proteomes" id="UP000230273">
    <property type="component" value="Unassembled WGS sequence"/>
</dbReference>
<dbReference type="Pfam" id="PF11950">
    <property type="entry name" value="DUF3467"/>
    <property type="match status" value="1"/>
</dbReference>
<gene>
    <name evidence="1" type="ORF">COX36_02260</name>
</gene>